<evidence type="ECO:0000313" key="7">
    <source>
        <dbReference type="EMBL" id="ATR79380.1"/>
    </source>
</evidence>
<dbReference type="AlphaFoldDB" id="A0A2D2LWN3"/>
<evidence type="ECO:0000256" key="4">
    <source>
        <dbReference type="ARBA" id="ARBA00022517"/>
    </source>
</evidence>
<feature type="compositionally biased region" description="Low complexity" evidence="6">
    <location>
        <begin position="1"/>
        <end position="12"/>
    </location>
</feature>
<proteinExistence type="inferred from homology"/>
<dbReference type="Pfam" id="PF02620">
    <property type="entry name" value="YceD"/>
    <property type="match status" value="1"/>
</dbReference>
<evidence type="ECO:0000256" key="1">
    <source>
        <dbReference type="ARBA" id="ARBA00002868"/>
    </source>
</evidence>
<dbReference type="Proteomes" id="UP000229340">
    <property type="component" value="Chromosome"/>
</dbReference>
<sequence>MTLHSSSNSSSNVPAQSSKDVPTTAPSKTANNTTSEIGASASLVKFIDLARWEHNNDNHYHWEGKVSLKDLLRIYGLGDEHHDNDQPLDVILDIQKKGAVVFWQLNTTGVLWQTCQRCLDPVAVSLAVDSELALLEDENHVALLDEGTEIILIDELTDDNKLWLLPMIEDELLVDLPLAPKHDDCEMAVTEVGELPEAVAEKENPFAVLASLKS</sequence>
<dbReference type="GO" id="GO:0005829">
    <property type="term" value="C:cytosol"/>
    <property type="evidence" value="ECO:0007669"/>
    <property type="project" value="TreeGrafter"/>
</dbReference>
<dbReference type="InterPro" id="IPR003772">
    <property type="entry name" value="YceD"/>
</dbReference>
<accession>A0A2D2LWN3</accession>
<evidence type="ECO:0000313" key="8">
    <source>
        <dbReference type="Proteomes" id="UP000229340"/>
    </source>
</evidence>
<feature type="compositionally biased region" description="Polar residues" evidence="6">
    <location>
        <begin position="13"/>
        <end position="34"/>
    </location>
</feature>
<gene>
    <name evidence="7" type="ORF">NP7_09070</name>
</gene>
<evidence type="ECO:0000256" key="2">
    <source>
        <dbReference type="ARBA" id="ARBA00010740"/>
    </source>
</evidence>
<dbReference type="RefSeq" id="WP_100270551.1">
    <property type="nucleotide sequence ID" value="NZ_CP024443.1"/>
</dbReference>
<organism evidence="7 8">
    <name type="scientific">Faucicola osloensis</name>
    <name type="common">Moraxella osloensis</name>
    <dbReference type="NCBI Taxonomy" id="34062"/>
    <lineage>
        <taxon>Bacteria</taxon>
        <taxon>Pseudomonadati</taxon>
        <taxon>Pseudomonadota</taxon>
        <taxon>Gammaproteobacteria</taxon>
        <taxon>Moraxellales</taxon>
        <taxon>Moraxellaceae</taxon>
        <taxon>Faucicola</taxon>
    </lineage>
</organism>
<evidence type="ECO:0000256" key="6">
    <source>
        <dbReference type="SAM" id="MobiDB-lite"/>
    </source>
</evidence>
<comment type="function">
    <text evidence="1">Plays a role in synthesis, processing and/or stability of 23S rRNA.</text>
</comment>
<name>A0A2D2LWN3_FAUOS</name>
<dbReference type="InterPro" id="IPR039255">
    <property type="entry name" value="YceD_bac"/>
</dbReference>
<evidence type="ECO:0000256" key="3">
    <source>
        <dbReference type="ARBA" id="ARBA00015716"/>
    </source>
</evidence>
<dbReference type="PANTHER" id="PTHR38099:SF1">
    <property type="entry name" value="LARGE RIBOSOMAL RNA SUBUNIT ACCUMULATION PROTEIN YCED"/>
    <property type="match status" value="1"/>
</dbReference>
<feature type="region of interest" description="Disordered" evidence="6">
    <location>
        <begin position="1"/>
        <end position="34"/>
    </location>
</feature>
<dbReference type="GO" id="GO:0042254">
    <property type="term" value="P:ribosome biogenesis"/>
    <property type="evidence" value="ECO:0007669"/>
    <property type="project" value="UniProtKB-KW"/>
</dbReference>
<reference evidence="8" key="1">
    <citation type="submission" date="2017-11" db="EMBL/GenBank/DDBJ databases">
        <title>Complete genome sequence of Moraxella osloensis NP7 isolated from human skin.</title>
        <authorList>
            <person name="Lee K."/>
            <person name="Lim J.Y."/>
            <person name="Hwang I."/>
        </authorList>
    </citation>
    <scope>NUCLEOTIDE SEQUENCE [LARGE SCALE GENOMIC DNA]</scope>
    <source>
        <strain evidence="8">NP7</strain>
    </source>
</reference>
<comment type="similarity">
    <text evidence="2">Belongs to the DUF177 domain family.</text>
</comment>
<dbReference type="STRING" id="34062.AXE82_05260"/>
<dbReference type="EMBL" id="CP024443">
    <property type="protein sequence ID" value="ATR79380.1"/>
    <property type="molecule type" value="Genomic_DNA"/>
</dbReference>
<protein>
    <recommendedName>
        <fullName evidence="3">Large ribosomal RNA subunit accumulation protein YceD</fullName>
    </recommendedName>
    <alternativeName>
        <fullName evidence="5">23S rRNA accumulation protein YceD</fullName>
    </alternativeName>
</protein>
<dbReference type="PANTHER" id="PTHR38099">
    <property type="entry name" value="LARGE RIBOSOMAL RNA SUBUNIT ACCUMULATION PROTEIN YCED"/>
    <property type="match status" value="1"/>
</dbReference>
<evidence type="ECO:0000256" key="5">
    <source>
        <dbReference type="ARBA" id="ARBA00031841"/>
    </source>
</evidence>
<keyword evidence="4" id="KW-0690">Ribosome biogenesis</keyword>